<feature type="non-terminal residue" evidence="2">
    <location>
        <position position="1"/>
    </location>
</feature>
<accession>A0A382HDF9</accession>
<sequence length="409" mass="47755">FEEVKPDYFITKLTAFHHLELFRRMCIFHGVKVLMLSSPKTPKRNIISESDTKFDFIDNLDHIDCPNKSFSGLREELQSINGKTTTRELAMNYWNKHASSSKFNSLRVFLHYLISPEKNLRTHYNYYGRTKISVIKNTFELLLRKKSRESFMDRHFTKNPSMDTRYVYFPLGIVLERHILIDAPYYTNQVELIRHIVKSLPVGYRLLVKEHPAQESREWRTISEYKQILDIPNVTLIHPSFSDQELQKNCSLIISTAGGSAFEATFYEKPSIIFGDAIYSYLSSVNQVTSMERLPEAIKTSLNTKVDSHNLAKYMKVLSSNLIDFSFAEFFTEFVGRFAFSGGYNDIEINESELESFLKEKTDSLEYLAMCHIEKINQHKAQNLKKRRKSKPRMAMTKTTKKKIPKINN</sequence>
<proteinExistence type="predicted"/>
<dbReference type="SUPFAM" id="SSF53756">
    <property type="entry name" value="UDP-Glycosyltransferase/glycogen phosphorylase"/>
    <property type="match status" value="1"/>
</dbReference>
<name>A0A382HDF9_9ZZZZ</name>
<evidence type="ECO:0000313" key="2">
    <source>
        <dbReference type="EMBL" id="SVB84511.1"/>
    </source>
</evidence>
<dbReference type="GO" id="GO:0000271">
    <property type="term" value="P:polysaccharide biosynthetic process"/>
    <property type="evidence" value="ECO:0007669"/>
    <property type="project" value="InterPro"/>
</dbReference>
<evidence type="ECO:0008006" key="3">
    <source>
        <dbReference type="Google" id="ProtNLM"/>
    </source>
</evidence>
<dbReference type="GO" id="GO:0015774">
    <property type="term" value="P:polysaccharide transport"/>
    <property type="evidence" value="ECO:0007669"/>
    <property type="project" value="InterPro"/>
</dbReference>
<feature type="region of interest" description="Disordered" evidence="1">
    <location>
        <begin position="381"/>
        <end position="409"/>
    </location>
</feature>
<protein>
    <recommendedName>
        <fullName evidence="3">Capsule polysaccharide biosynthesis protein</fullName>
    </recommendedName>
</protein>
<feature type="compositionally biased region" description="Basic residues" evidence="1">
    <location>
        <begin position="382"/>
        <end position="392"/>
    </location>
</feature>
<dbReference type="AlphaFoldDB" id="A0A382HDF9"/>
<organism evidence="2">
    <name type="scientific">marine metagenome</name>
    <dbReference type="NCBI Taxonomy" id="408172"/>
    <lineage>
        <taxon>unclassified sequences</taxon>
        <taxon>metagenomes</taxon>
        <taxon>ecological metagenomes</taxon>
    </lineage>
</organism>
<dbReference type="Gene3D" id="3.40.50.12580">
    <property type="match status" value="1"/>
</dbReference>
<dbReference type="EMBL" id="UINC01060225">
    <property type="protein sequence ID" value="SVB84511.1"/>
    <property type="molecule type" value="Genomic_DNA"/>
</dbReference>
<gene>
    <name evidence="2" type="ORF">METZ01_LOCUS237365</name>
</gene>
<dbReference type="InterPro" id="IPR043148">
    <property type="entry name" value="TagF_C"/>
</dbReference>
<dbReference type="Pfam" id="PF05159">
    <property type="entry name" value="Capsule_synth"/>
    <property type="match status" value="1"/>
</dbReference>
<dbReference type="InterPro" id="IPR007833">
    <property type="entry name" value="Capsule_polysaccharide_synth"/>
</dbReference>
<reference evidence="2" key="1">
    <citation type="submission" date="2018-05" db="EMBL/GenBank/DDBJ databases">
        <authorList>
            <person name="Lanie J.A."/>
            <person name="Ng W.-L."/>
            <person name="Kazmierczak K.M."/>
            <person name="Andrzejewski T.M."/>
            <person name="Davidsen T.M."/>
            <person name="Wayne K.J."/>
            <person name="Tettelin H."/>
            <person name="Glass J.I."/>
            <person name="Rusch D."/>
            <person name="Podicherti R."/>
            <person name="Tsui H.-C.T."/>
            <person name="Winkler M.E."/>
        </authorList>
    </citation>
    <scope>NUCLEOTIDE SEQUENCE</scope>
</reference>
<evidence type="ECO:0000256" key="1">
    <source>
        <dbReference type="SAM" id="MobiDB-lite"/>
    </source>
</evidence>
<feature type="compositionally biased region" description="Basic residues" evidence="1">
    <location>
        <begin position="399"/>
        <end position="409"/>
    </location>
</feature>